<organism evidence="1 3">
    <name type="scientific">Rhizophagus clarus</name>
    <dbReference type="NCBI Taxonomy" id="94130"/>
    <lineage>
        <taxon>Eukaryota</taxon>
        <taxon>Fungi</taxon>
        <taxon>Fungi incertae sedis</taxon>
        <taxon>Mucoromycota</taxon>
        <taxon>Glomeromycotina</taxon>
        <taxon>Glomeromycetes</taxon>
        <taxon>Glomerales</taxon>
        <taxon>Glomeraceae</taxon>
        <taxon>Rhizophagus</taxon>
    </lineage>
</organism>
<keyword evidence="3" id="KW-1185">Reference proteome</keyword>
<dbReference type="Proteomes" id="UP000615446">
    <property type="component" value="Unassembled WGS sequence"/>
</dbReference>
<sequence>MTCSKIFSGDLPELTNEIIHYLRKDFSTLHSCILVNRLWCRLAIPLLWENPFSISTQNYRYIEIYLHHLNEDVKSKFNKYGIDSNLLTSNTLFNYPSLIKYLNISSICFSINKWVGTLVDNNHEKLDKLVYRSLFELFIENEGNLHSFEIAMSMDNDFENFNDTMELILQNQNFTYNIRNLEFHIYNISLPNIMNIIPFLKFLSSNCNLISSIVLNFPMFNSDDLSLIENCVPQIIISQRNLKKISFGSDAVLYNPFLSLKNSNCTNTLNTIVFDYIDFRNIINILQEAFDQLKVLESIHILYCYSLNSDFVQQIISVKKPFELKSLFMNEILRIESLQSLLQKFGDSIENFGFGFMSDLYYESKQQLIKLIMKYCTKIKYFDSGIPDDISIYLLIENVKQIINYLTIEIDVYNYNMGYDEFSSFVLQNLGQVLPPKLEYLCLTLSFNTSDLETFLENSQNTFIKKLLIRNVIQNKGEAVFLCLKEYIIRKERIRYLAFLETIPESGEDSEELFSLKNEVNEFKLYNIIVQKYYDLYITANNFIDDYS</sequence>
<comment type="caution">
    <text evidence="1">The sequence shown here is derived from an EMBL/GenBank/DDBJ whole genome shotgun (WGS) entry which is preliminary data.</text>
</comment>
<dbReference type="Proteomes" id="UP000247702">
    <property type="component" value="Unassembled WGS sequence"/>
</dbReference>
<dbReference type="OrthoDB" id="1751604at2759"/>
<reference evidence="1 3" key="1">
    <citation type="submission" date="2017-11" db="EMBL/GenBank/DDBJ databases">
        <title>The genome of Rhizophagus clarus HR1 reveals common genetic basis of auxotrophy among arbuscular mycorrhizal fungi.</title>
        <authorList>
            <person name="Kobayashi Y."/>
        </authorList>
    </citation>
    <scope>NUCLEOTIDE SEQUENCE [LARGE SCALE GENOMIC DNA]</scope>
    <source>
        <strain evidence="1 3">HR1</strain>
    </source>
</reference>
<protein>
    <recommendedName>
        <fullName evidence="4">F-box domain-containing protein</fullName>
    </recommendedName>
</protein>
<gene>
    <name evidence="2" type="ORF">RCL2_000646300</name>
    <name evidence="1" type="ORF">RclHR1_05220005</name>
</gene>
<evidence type="ECO:0008006" key="4">
    <source>
        <dbReference type="Google" id="ProtNLM"/>
    </source>
</evidence>
<evidence type="ECO:0000313" key="2">
    <source>
        <dbReference type="EMBL" id="GES79149.1"/>
    </source>
</evidence>
<name>A0A2Z6RL24_9GLOM</name>
<dbReference type="EMBL" id="BEXD01003896">
    <property type="protein sequence ID" value="GBC03628.1"/>
    <property type="molecule type" value="Genomic_DNA"/>
</dbReference>
<dbReference type="AlphaFoldDB" id="A0A2Z6RL24"/>
<accession>A0A2Z6RL24</accession>
<proteinExistence type="predicted"/>
<reference evidence="2" key="2">
    <citation type="submission" date="2019-10" db="EMBL/GenBank/DDBJ databases">
        <title>Conservation and host-specific expression of non-tandemly repeated heterogenous ribosome RNA gene in arbuscular mycorrhizal fungi.</title>
        <authorList>
            <person name="Maeda T."/>
            <person name="Kobayashi Y."/>
            <person name="Nakagawa T."/>
            <person name="Ezawa T."/>
            <person name="Yamaguchi K."/>
            <person name="Bino T."/>
            <person name="Nishimoto Y."/>
            <person name="Shigenobu S."/>
            <person name="Kawaguchi M."/>
        </authorList>
    </citation>
    <scope>NUCLEOTIDE SEQUENCE</scope>
    <source>
        <strain evidence="2">HR1</strain>
    </source>
</reference>
<dbReference type="EMBL" id="BLAL01000043">
    <property type="protein sequence ID" value="GES79149.1"/>
    <property type="molecule type" value="Genomic_DNA"/>
</dbReference>
<evidence type="ECO:0000313" key="1">
    <source>
        <dbReference type="EMBL" id="GBC03628.1"/>
    </source>
</evidence>
<evidence type="ECO:0000313" key="3">
    <source>
        <dbReference type="Proteomes" id="UP000247702"/>
    </source>
</evidence>